<feature type="binding site" evidence="18">
    <location>
        <position position="91"/>
    </location>
    <ligand>
        <name>Zn(2+)</name>
        <dbReference type="ChEBI" id="CHEBI:29105"/>
    </ligand>
</feature>
<keyword evidence="10 15" id="KW-0378">Hydrolase</keyword>
<dbReference type="EMBL" id="CP114976">
    <property type="protein sequence ID" value="WBE25861.1"/>
    <property type="molecule type" value="Genomic_DNA"/>
</dbReference>
<evidence type="ECO:0000256" key="14">
    <source>
        <dbReference type="ARBA" id="ARBA00061616"/>
    </source>
</evidence>
<dbReference type="NCBIfam" id="NF006506">
    <property type="entry name" value="PRK08942.1"/>
    <property type="match status" value="1"/>
</dbReference>
<dbReference type="InterPro" id="IPR006549">
    <property type="entry name" value="HAD-SF_hydro_IIIA"/>
</dbReference>
<comment type="catalytic activity">
    <reaction evidence="1">
        <text>D-glycero-beta-D-manno-heptose 1,7-bisphosphate + H2O = D-glycero-beta-D-manno-heptose 1-phosphate + phosphate</text>
        <dbReference type="Rhea" id="RHEA:28518"/>
        <dbReference type="ChEBI" id="CHEBI:15377"/>
        <dbReference type="ChEBI" id="CHEBI:43474"/>
        <dbReference type="ChEBI" id="CHEBI:60208"/>
        <dbReference type="ChEBI" id="CHEBI:61593"/>
        <dbReference type="EC" id="3.1.3.82"/>
    </reaction>
</comment>
<dbReference type="NCBIfam" id="TIGR01662">
    <property type="entry name" value="HAD-SF-IIIA"/>
    <property type="match status" value="1"/>
</dbReference>
<dbReference type="GO" id="GO:0005975">
    <property type="term" value="P:carbohydrate metabolic process"/>
    <property type="evidence" value="ECO:0007669"/>
    <property type="project" value="InterPro"/>
</dbReference>
<reference evidence="19 20" key="1">
    <citation type="submission" date="2022-12" db="EMBL/GenBank/DDBJ databases">
        <title>Coexistence and Characterization of a Novel Tigecycline Resistance gene tet(X) variant and blaNDM-1 in a Pseudomonas caeni Isolate of Chicken Origin.</title>
        <authorList>
            <person name="Lu X."/>
            <person name="Zhang L."/>
            <person name="Li R."/>
            <person name="Wang Z."/>
        </authorList>
    </citation>
    <scope>NUCLEOTIDE SEQUENCE [LARGE SCALE GENOMIC DNA]</scope>
    <source>
        <strain evidence="19 20">CE14</strain>
    </source>
</reference>
<dbReference type="RefSeq" id="WP_269818804.1">
    <property type="nucleotide sequence ID" value="NZ_CP114976.1"/>
</dbReference>
<comment type="subunit">
    <text evidence="7">Monomer.</text>
</comment>
<evidence type="ECO:0000313" key="20">
    <source>
        <dbReference type="Proteomes" id="UP001212189"/>
    </source>
</evidence>
<evidence type="ECO:0000256" key="16">
    <source>
        <dbReference type="PIRSR" id="PIRSR004682-1"/>
    </source>
</evidence>
<comment type="cofactor">
    <cofactor evidence="3 18">
        <name>Zn(2+)</name>
        <dbReference type="ChEBI" id="CHEBI:29105"/>
    </cofactor>
</comment>
<dbReference type="GO" id="GO:0034200">
    <property type="term" value="F:D-glycero-beta-D-manno-heptose 1,7-bisphosphate 7-phosphatase activity"/>
    <property type="evidence" value="ECO:0007669"/>
    <property type="project" value="UniProtKB-EC"/>
</dbReference>
<dbReference type="NCBIfam" id="TIGR01656">
    <property type="entry name" value="Histidinol-ppas"/>
    <property type="match status" value="1"/>
</dbReference>
<dbReference type="FunFam" id="3.40.50.1000:FF:000168">
    <property type="entry name" value="D,D-heptose 1,7-bisphosphate phosphatase"/>
    <property type="match status" value="1"/>
</dbReference>
<dbReference type="SUPFAM" id="SSF56784">
    <property type="entry name" value="HAD-like"/>
    <property type="match status" value="1"/>
</dbReference>
<feature type="binding site" evidence="18">
    <location>
        <position position="9"/>
    </location>
    <ligand>
        <name>Mg(2+)</name>
        <dbReference type="ChEBI" id="CHEBI:18420"/>
    </ligand>
</feature>
<evidence type="ECO:0000256" key="6">
    <source>
        <dbReference type="ARBA" id="ARBA00004713"/>
    </source>
</evidence>
<feature type="binding site" evidence="18">
    <location>
        <position position="7"/>
    </location>
    <ligand>
        <name>Mg(2+)</name>
        <dbReference type="ChEBI" id="CHEBI:18420"/>
    </ligand>
</feature>
<feature type="site" description="Contributes to substrate recognition" evidence="17">
    <location>
        <position position="100"/>
    </location>
</feature>
<evidence type="ECO:0000313" key="19">
    <source>
        <dbReference type="EMBL" id="WBE25861.1"/>
    </source>
</evidence>
<evidence type="ECO:0000256" key="1">
    <source>
        <dbReference type="ARBA" id="ARBA00001226"/>
    </source>
</evidence>
<comment type="subcellular location">
    <subcellularLocation>
        <location evidence="4 15">Cytoplasm</location>
    </subcellularLocation>
</comment>
<evidence type="ECO:0000256" key="11">
    <source>
        <dbReference type="ARBA" id="ARBA00022833"/>
    </source>
</evidence>
<accession>A0AAE9VVW9</accession>
<evidence type="ECO:0000256" key="18">
    <source>
        <dbReference type="PIRSR" id="PIRSR004682-4"/>
    </source>
</evidence>
<comment type="pathway">
    <text evidence="5">Nucleotide-sugar biosynthesis; ADP-L-glycero-beta-D-manno-heptose biosynthesis; ADP-L-glycero-beta-D-manno-heptose from D-glycero-beta-D-manno-heptose 7-phosphate: step 2/4.</text>
</comment>
<feature type="active site" description="Nucleophile" evidence="16">
    <location>
        <position position="7"/>
    </location>
</feature>
<dbReference type="PANTHER" id="PTHR42891">
    <property type="entry name" value="D-GLYCERO-BETA-D-MANNO-HEPTOSE-1,7-BISPHOSPHATE 7-PHOSPHATASE"/>
    <property type="match status" value="1"/>
</dbReference>
<dbReference type="Gene3D" id="3.40.50.1000">
    <property type="entry name" value="HAD superfamily/HAD-like"/>
    <property type="match status" value="1"/>
</dbReference>
<evidence type="ECO:0000256" key="12">
    <source>
        <dbReference type="ARBA" id="ARBA00022842"/>
    </source>
</evidence>
<dbReference type="InterPro" id="IPR004446">
    <property type="entry name" value="Heptose_bisP_phosphatase"/>
</dbReference>
<comment type="pathway">
    <text evidence="6">Bacterial outer membrane biogenesis; LPS core biosynthesis.</text>
</comment>
<proteinExistence type="inferred from homology"/>
<evidence type="ECO:0000256" key="10">
    <source>
        <dbReference type="ARBA" id="ARBA00022801"/>
    </source>
</evidence>
<dbReference type="AlphaFoldDB" id="A0AAE9VVW9"/>
<dbReference type="CDD" id="cd07503">
    <property type="entry name" value="HAD_HisB-N"/>
    <property type="match status" value="1"/>
</dbReference>
<feature type="active site" description="Proton donor" evidence="16">
    <location>
        <position position="9"/>
    </location>
</feature>
<feature type="binding site" evidence="18">
    <location>
        <position position="97"/>
    </location>
    <ligand>
        <name>Zn(2+)</name>
        <dbReference type="ChEBI" id="CHEBI:29105"/>
    </ligand>
</feature>
<keyword evidence="9 18" id="KW-0479">Metal-binding</keyword>
<feature type="binding site" evidence="18">
    <location>
        <position position="126"/>
    </location>
    <ligand>
        <name>Mg(2+)</name>
        <dbReference type="ChEBI" id="CHEBI:18420"/>
    </ligand>
</feature>
<evidence type="ECO:0000256" key="13">
    <source>
        <dbReference type="ARBA" id="ARBA00023277"/>
    </source>
</evidence>
<gene>
    <name evidence="19" type="primary">gmhB</name>
    <name evidence="19" type="ORF">O6P33_03180</name>
</gene>
<feature type="binding site" evidence="18">
    <location>
        <position position="89"/>
    </location>
    <ligand>
        <name>Zn(2+)</name>
        <dbReference type="ChEBI" id="CHEBI:29105"/>
    </ligand>
</feature>
<feature type="site" description="Stabilizes the phosphoryl group" evidence="17">
    <location>
        <position position="50"/>
    </location>
</feature>
<organism evidence="19 20">
    <name type="scientific">Denitrificimonas caeni</name>
    <dbReference type="NCBI Taxonomy" id="521720"/>
    <lineage>
        <taxon>Bacteria</taxon>
        <taxon>Pseudomonadati</taxon>
        <taxon>Pseudomonadota</taxon>
        <taxon>Gammaproteobacteria</taxon>
        <taxon>Pseudomonadales</taxon>
        <taxon>Pseudomonadaceae</taxon>
        <taxon>Denitrificimonas</taxon>
    </lineage>
</organism>
<evidence type="ECO:0000256" key="17">
    <source>
        <dbReference type="PIRSR" id="PIRSR004682-3"/>
    </source>
</evidence>
<comment type="similarity">
    <text evidence="14 15">Belongs to the gmhB family.</text>
</comment>
<evidence type="ECO:0000256" key="9">
    <source>
        <dbReference type="ARBA" id="ARBA00022723"/>
    </source>
</evidence>
<evidence type="ECO:0000256" key="5">
    <source>
        <dbReference type="ARBA" id="ARBA00004708"/>
    </source>
</evidence>
<evidence type="ECO:0000256" key="2">
    <source>
        <dbReference type="ARBA" id="ARBA00001946"/>
    </source>
</evidence>
<keyword evidence="12 18" id="KW-0460">Magnesium</keyword>
<dbReference type="GO" id="GO:0005737">
    <property type="term" value="C:cytoplasm"/>
    <property type="evidence" value="ECO:0007669"/>
    <property type="project" value="UniProtKB-SubCell"/>
</dbReference>
<evidence type="ECO:0000256" key="7">
    <source>
        <dbReference type="ARBA" id="ARBA00011245"/>
    </source>
</evidence>
<dbReference type="PANTHER" id="PTHR42891:SF1">
    <property type="entry name" value="D-GLYCERO-BETA-D-MANNO-HEPTOSE-1,7-BISPHOSPHATE 7-PHOSPHATASE"/>
    <property type="match status" value="1"/>
</dbReference>
<dbReference type="GO" id="GO:0046872">
    <property type="term" value="F:metal ion binding"/>
    <property type="evidence" value="ECO:0007669"/>
    <property type="project" value="UniProtKB-KW"/>
</dbReference>
<protein>
    <recommendedName>
        <fullName evidence="15">D,D-heptose 1,7-bisphosphate phosphatase</fullName>
        <ecNumber evidence="15">3.1.3.-</ecNumber>
    </recommendedName>
</protein>
<keyword evidence="8 15" id="KW-0963">Cytoplasm</keyword>
<evidence type="ECO:0000256" key="3">
    <source>
        <dbReference type="ARBA" id="ARBA00001947"/>
    </source>
</evidence>
<feature type="site" description="Stabilizes the phosphoryl group" evidence="17">
    <location>
        <position position="101"/>
    </location>
</feature>
<dbReference type="Proteomes" id="UP001212189">
    <property type="component" value="Chromosome"/>
</dbReference>
<evidence type="ECO:0000256" key="4">
    <source>
        <dbReference type="ARBA" id="ARBA00004496"/>
    </source>
</evidence>
<name>A0AAE9VVW9_9GAMM</name>
<keyword evidence="11 18" id="KW-0862">Zinc</keyword>
<dbReference type="InterPro" id="IPR006543">
    <property type="entry name" value="Histidinol-phos"/>
</dbReference>
<dbReference type="InterPro" id="IPR036412">
    <property type="entry name" value="HAD-like_sf"/>
</dbReference>
<comment type="cofactor">
    <cofactor evidence="2 18">
        <name>Mg(2+)</name>
        <dbReference type="ChEBI" id="CHEBI:18420"/>
    </cofactor>
</comment>
<dbReference type="InterPro" id="IPR023214">
    <property type="entry name" value="HAD_sf"/>
</dbReference>
<keyword evidence="13 15" id="KW-0119">Carbohydrate metabolism</keyword>
<sequence length="176" mass="19021">MQLIILDRDGVINYDSDDYIKSVDEWIALPGALDAIARLSRAGWTVAVATNQSGLARGYYTVPVLESMHQVLRDAVQQRGGHLGLITYCPHGPDDHCSCRKPLPGLLEQVAQHYQTPLDGVWFVGDSLRDLQAAVAVNAQPVLVCTGKGELTRAQAVPSNTLIFADLSAVADQLLS</sequence>
<evidence type="ECO:0000256" key="8">
    <source>
        <dbReference type="ARBA" id="ARBA00022490"/>
    </source>
</evidence>
<dbReference type="Pfam" id="PF13242">
    <property type="entry name" value="Hydrolase_like"/>
    <property type="match status" value="1"/>
</dbReference>
<evidence type="ECO:0000256" key="15">
    <source>
        <dbReference type="PIRNR" id="PIRNR004682"/>
    </source>
</evidence>
<dbReference type="EC" id="3.1.3.-" evidence="15"/>
<dbReference type="KEGG" id="dce:O6P33_03180"/>
<keyword evidence="20" id="KW-1185">Reference proteome</keyword>
<dbReference type="PIRSF" id="PIRSF004682">
    <property type="entry name" value="GmhB"/>
    <property type="match status" value="1"/>
</dbReference>
<feature type="binding site" evidence="18">
    <location>
        <position position="99"/>
    </location>
    <ligand>
        <name>Zn(2+)</name>
        <dbReference type="ChEBI" id="CHEBI:29105"/>
    </ligand>
</feature>